<evidence type="ECO:0000313" key="2">
    <source>
        <dbReference type="Proteomes" id="UP000297855"/>
    </source>
</evidence>
<keyword evidence="2" id="KW-1185">Reference proteome</keyword>
<organism evidence="1 2">
    <name type="scientific">Leptospira fluminis</name>
    <dbReference type="NCBI Taxonomy" id="2484979"/>
    <lineage>
        <taxon>Bacteria</taxon>
        <taxon>Pseudomonadati</taxon>
        <taxon>Spirochaetota</taxon>
        <taxon>Spirochaetia</taxon>
        <taxon>Leptospirales</taxon>
        <taxon>Leptospiraceae</taxon>
        <taxon>Leptospira</taxon>
    </lineage>
</organism>
<protein>
    <submittedName>
        <fullName evidence="1">DUF885 domain-containing protein</fullName>
    </submittedName>
</protein>
<gene>
    <name evidence="1" type="ORF">EHO61_04315</name>
</gene>
<dbReference type="RefSeq" id="WP_135812379.1">
    <property type="nucleotide sequence ID" value="NZ_RQEV01000003.1"/>
</dbReference>
<reference evidence="1" key="1">
    <citation type="journal article" date="2019" name="PLoS Negl. Trop. Dis.">
        <title>Revisiting the worldwide diversity of Leptospira species in the environment.</title>
        <authorList>
            <person name="Vincent A.T."/>
            <person name="Schiettekatte O."/>
            <person name="Bourhy P."/>
            <person name="Veyrier F.J."/>
            <person name="Picardeau M."/>
        </authorList>
    </citation>
    <scope>NUCLEOTIDE SEQUENCE [LARGE SCALE GENOMIC DNA]</scope>
    <source>
        <strain evidence="1">SCS5</strain>
    </source>
</reference>
<comment type="caution">
    <text evidence="1">The sequence shown here is derived from an EMBL/GenBank/DDBJ whole genome shotgun (WGS) entry which is preliminary data.</text>
</comment>
<dbReference type="EMBL" id="RQEV01000003">
    <property type="protein sequence ID" value="TGK21087.1"/>
    <property type="molecule type" value="Genomic_DNA"/>
</dbReference>
<dbReference type="Proteomes" id="UP000297855">
    <property type="component" value="Unassembled WGS sequence"/>
</dbReference>
<proteinExistence type="predicted"/>
<dbReference type="InterPro" id="IPR010281">
    <property type="entry name" value="DUF885"/>
</dbReference>
<dbReference type="Pfam" id="PF05960">
    <property type="entry name" value="DUF885"/>
    <property type="match status" value="1"/>
</dbReference>
<sequence length="604" mass="69669">MKKILSSLFLIGIVVLLGAAGLVLHTAYFRPLTLSLFYEKIFWENVLDDPETLSSLRILDSWGIHSHNSKWTDSSPEREVEIADRKKRQLAVLRSYDVAGLSEEERVYFRSLEWSLDLATKGEAFVYYDYPVNQLFGIQNQIPTFLASVHTVDNFQDAEAYIDRLKGIPAKLSQCMRGLKLRQAKGIVPPTFVLERVLYEIGNFKKSDPKENILYSNFLNKLNKISSEEGPDKKKYLTEAENEIRKNIYPAYESLEEFLRTQIKLSDKKAGVWKLPDGDEYYAHVLKYHTTTSLAPEEIHSLGLSEVGRIQTEMKEILTSLGFKRGDIPSALKELRSRPEFLFPDSDQGREMILVSYSEILTDSIRKSKELFPRWPKAKVEVRRIPAFKEAGAPGAYYEEPSLDGKRPGVFYANLRDLKEIPKFGLRTLTYHEAVPGHHLQIAWAQELTDAPRILRTTHFTAFVEGWALYAERLAKDYEFFKEDPYSDLGRLQAELFRAVRLVVDTGIHRKRWTREQAIEYMSKNTGLPPKDVTAEIERYIVYPGQACAYKIGMISFLKLREDWKNKTGERFDINAFHEFVLGKGSLPMEILEEESKRFLSSKK</sequence>
<evidence type="ECO:0000313" key="1">
    <source>
        <dbReference type="EMBL" id="TGK21087.1"/>
    </source>
</evidence>
<dbReference type="PANTHER" id="PTHR33361:SF2">
    <property type="entry name" value="DUF885 DOMAIN-CONTAINING PROTEIN"/>
    <property type="match status" value="1"/>
</dbReference>
<dbReference type="OrthoDB" id="9760040at2"/>
<dbReference type="AlphaFoldDB" id="A0A4R9GU38"/>
<accession>A0A4R9GU38</accession>
<name>A0A4R9GU38_9LEPT</name>
<dbReference type="PANTHER" id="PTHR33361">
    <property type="entry name" value="GLR0591 PROTEIN"/>
    <property type="match status" value="1"/>
</dbReference>